<keyword evidence="7 11" id="KW-0472">Membrane</keyword>
<comment type="subcellular location">
    <subcellularLocation>
        <location evidence="1">Cell membrane</location>
        <topology evidence="1">Multi-pass membrane protein</topology>
    </subcellularLocation>
</comment>
<evidence type="ECO:0000256" key="1">
    <source>
        <dbReference type="ARBA" id="ARBA00004651"/>
    </source>
</evidence>
<feature type="chain" id="PRO_5032570475" evidence="12">
    <location>
        <begin position="32"/>
        <end position="593"/>
    </location>
</feature>
<evidence type="ECO:0000256" key="6">
    <source>
        <dbReference type="ARBA" id="ARBA00022989"/>
    </source>
</evidence>
<dbReference type="Pfam" id="PF00672">
    <property type="entry name" value="HAMP"/>
    <property type="match status" value="1"/>
</dbReference>
<sequence length="593" mass="65049">MYMNIKKKLYSLGMFSIVGMISLLFTTSQFADTTAQMSEAKQLTKELEVRLLNLRRNEKDFLLRSDMKYLDKFDVNYNKFLASESELDVVLKDLDLANSTHLREDIETYHTSFVNLVKASEVYGLARDKGLLGEFHVLLDNISATASAEQKIELYLFNDLIEKGEFDPTVLSITSNAGSSSALIDAARQVVEQKRMIGLKHNEGLLGEARSGSHAIESQFKEFSAVLDQQTQQEMDKLSLINNILCVTLLVSIILFSWLIVRSIIGKIESLLSVIRNIVDSNDVSIRSTENGKDELGTLGEYFNQLLDQLEGLIAASQSKSLQLTQSTSNMHDELESVIKQFEVQANHTSTMTTSVQEMVLTIGEISESTSVAAEGVHQAKVNADKGREVVVATIDNITQLSERLSSSQDSISSLNHHVDQIGDAVNIIQGIAEQTNLLALNAAIEAARAGEQGRGFAVVADEVRALASRTHQSTTEITSVVTAIQSQMNASMTEIGECNQQGQLTLKDSEELDASLQLILSDMESIQGNSERIASAIEEQGAVMTQVSDSITELNTISNDNNASAQQCLVEVDKVAEQANDMDQAVAQFKTS</sequence>
<dbReference type="Gene3D" id="1.10.287.950">
    <property type="entry name" value="Methyl-accepting chemotaxis protein"/>
    <property type="match status" value="1"/>
</dbReference>
<dbReference type="CDD" id="cd06225">
    <property type="entry name" value="HAMP"/>
    <property type="match status" value="1"/>
</dbReference>
<dbReference type="Pfam" id="PF00015">
    <property type="entry name" value="MCPsignal"/>
    <property type="match status" value="1"/>
</dbReference>
<dbReference type="Proteomes" id="UP000049495">
    <property type="component" value="Unassembled WGS sequence"/>
</dbReference>
<proteinExistence type="inferred from homology"/>
<protein>
    <submittedName>
        <fullName evidence="15">Putative Methyl-accepting chemotaxis protein</fullName>
    </submittedName>
</protein>
<feature type="domain" description="HAMP" evidence="14">
    <location>
        <begin position="262"/>
        <end position="315"/>
    </location>
</feature>
<evidence type="ECO:0000256" key="10">
    <source>
        <dbReference type="PROSITE-ProRule" id="PRU00284"/>
    </source>
</evidence>
<evidence type="ECO:0000256" key="11">
    <source>
        <dbReference type="SAM" id="Phobius"/>
    </source>
</evidence>
<evidence type="ECO:0000313" key="15">
    <source>
        <dbReference type="EMBL" id="CDT04601.1"/>
    </source>
</evidence>
<dbReference type="SMART" id="SM00283">
    <property type="entry name" value="MA"/>
    <property type="match status" value="1"/>
</dbReference>
<reference evidence="16" key="1">
    <citation type="submission" date="2014-06" db="EMBL/GenBank/DDBJ databases">
        <authorList>
            <person name="Le Roux Frederique"/>
        </authorList>
    </citation>
    <scope>NUCLEOTIDE SEQUENCE [LARGE SCALE GENOMIC DNA]</scope>
    <source>
        <strain evidence="16">J5-5</strain>
    </source>
</reference>
<evidence type="ECO:0000256" key="8">
    <source>
        <dbReference type="ARBA" id="ARBA00023224"/>
    </source>
</evidence>
<dbReference type="SUPFAM" id="SSF58104">
    <property type="entry name" value="Methyl-accepting chemotaxis protein (MCP) signaling domain"/>
    <property type="match status" value="1"/>
</dbReference>
<evidence type="ECO:0000256" key="12">
    <source>
        <dbReference type="SAM" id="SignalP"/>
    </source>
</evidence>
<evidence type="ECO:0000256" key="7">
    <source>
        <dbReference type="ARBA" id="ARBA00023136"/>
    </source>
</evidence>
<dbReference type="PANTHER" id="PTHR32089:SF39">
    <property type="entry name" value="METHYL-ACCEPTING CHEMOTAXIS PROTEIN HLYB"/>
    <property type="match status" value="1"/>
</dbReference>
<feature type="signal peptide" evidence="12">
    <location>
        <begin position="1"/>
        <end position="31"/>
    </location>
</feature>
<evidence type="ECO:0000256" key="4">
    <source>
        <dbReference type="ARBA" id="ARBA00022500"/>
    </source>
</evidence>
<dbReference type="SMART" id="SM00304">
    <property type="entry name" value="HAMP"/>
    <property type="match status" value="1"/>
</dbReference>
<keyword evidence="8 10" id="KW-0807">Transducer</keyword>
<evidence type="ECO:0000313" key="16">
    <source>
        <dbReference type="Proteomes" id="UP000049495"/>
    </source>
</evidence>
<evidence type="ECO:0000259" key="14">
    <source>
        <dbReference type="PROSITE" id="PS50885"/>
    </source>
</evidence>
<dbReference type="FunFam" id="1.10.287.950:FF:000001">
    <property type="entry name" value="Methyl-accepting chemotaxis sensory transducer"/>
    <property type="match status" value="1"/>
</dbReference>
<dbReference type="GO" id="GO:0007165">
    <property type="term" value="P:signal transduction"/>
    <property type="evidence" value="ECO:0007669"/>
    <property type="project" value="UniProtKB-KW"/>
</dbReference>
<keyword evidence="3" id="KW-0488">Methylation</keyword>
<evidence type="ECO:0000256" key="5">
    <source>
        <dbReference type="ARBA" id="ARBA00022692"/>
    </source>
</evidence>
<dbReference type="AlphaFoldDB" id="A0A822MW85"/>
<keyword evidence="5 11" id="KW-0812">Transmembrane</keyword>
<dbReference type="PANTHER" id="PTHR32089">
    <property type="entry name" value="METHYL-ACCEPTING CHEMOTAXIS PROTEIN MCPB"/>
    <property type="match status" value="1"/>
</dbReference>
<dbReference type="InterPro" id="IPR004089">
    <property type="entry name" value="MCPsignal_dom"/>
</dbReference>
<dbReference type="GO" id="GO:0005886">
    <property type="term" value="C:plasma membrane"/>
    <property type="evidence" value="ECO:0007669"/>
    <property type="project" value="UniProtKB-SubCell"/>
</dbReference>
<dbReference type="InterPro" id="IPR003660">
    <property type="entry name" value="HAMP_dom"/>
</dbReference>
<keyword evidence="6 11" id="KW-1133">Transmembrane helix</keyword>
<dbReference type="CDD" id="cd11386">
    <property type="entry name" value="MCP_signal"/>
    <property type="match status" value="1"/>
</dbReference>
<evidence type="ECO:0000259" key="13">
    <source>
        <dbReference type="PROSITE" id="PS50111"/>
    </source>
</evidence>
<dbReference type="GO" id="GO:0006935">
    <property type="term" value="P:chemotaxis"/>
    <property type="evidence" value="ECO:0007669"/>
    <property type="project" value="UniProtKB-KW"/>
</dbReference>
<keyword evidence="2" id="KW-1003">Cell membrane</keyword>
<name>A0A822MW85_9VIBR</name>
<gene>
    <name evidence="15" type="ORF">VCR5J5_1370314</name>
</gene>
<keyword evidence="12" id="KW-0732">Signal</keyword>
<dbReference type="EMBL" id="CCJV01000043">
    <property type="protein sequence ID" value="CDT04601.1"/>
    <property type="molecule type" value="Genomic_DNA"/>
</dbReference>
<dbReference type="PROSITE" id="PS50885">
    <property type="entry name" value="HAMP"/>
    <property type="match status" value="1"/>
</dbReference>
<comment type="caution">
    <text evidence="15">The sequence shown here is derived from an EMBL/GenBank/DDBJ whole genome shotgun (WGS) entry which is preliminary data.</text>
</comment>
<comment type="similarity">
    <text evidence="9">Belongs to the methyl-accepting chemotaxis (MCP) protein family.</text>
</comment>
<keyword evidence="4" id="KW-0145">Chemotaxis</keyword>
<evidence type="ECO:0000256" key="2">
    <source>
        <dbReference type="ARBA" id="ARBA00022475"/>
    </source>
</evidence>
<organism evidence="15 16">
    <name type="scientific">Vibrio crassostreae</name>
    <dbReference type="NCBI Taxonomy" id="246167"/>
    <lineage>
        <taxon>Bacteria</taxon>
        <taxon>Pseudomonadati</taxon>
        <taxon>Pseudomonadota</taxon>
        <taxon>Gammaproteobacteria</taxon>
        <taxon>Vibrionales</taxon>
        <taxon>Vibrionaceae</taxon>
        <taxon>Vibrio</taxon>
    </lineage>
</organism>
<evidence type="ECO:0000256" key="9">
    <source>
        <dbReference type="ARBA" id="ARBA00029447"/>
    </source>
</evidence>
<feature type="transmembrane region" description="Helical" evidence="11">
    <location>
        <begin position="240"/>
        <end position="261"/>
    </location>
</feature>
<accession>A0A822MW85</accession>
<evidence type="ECO:0000256" key="3">
    <source>
        <dbReference type="ARBA" id="ARBA00022481"/>
    </source>
</evidence>
<feature type="domain" description="Methyl-accepting transducer" evidence="13">
    <location>
        <begin position="320"/>
        <end position="556"/>
    </location>
</feature>
<dbReference type="PROSITE" id="PS50111">
    <property type="entry name" value="CHEMOTAXIS_TRANSDUC_2"/>
    <property type="match status" value="1"/>
</dbReference>